<dbReference type="eggNOG" id="COG2852">
    <property type="taxonomic scope" value="Bacteria"/>
</dbReference>
<feature type="domain" description="DUF559" evidence="2">
    <location>
        <begin position="3"/>
        <end position="106"/>
    </location>
</feature>
<dbReference type="Proteomes" id="UP000005459">
    <property type="component" value="Unassembled WGS sequence"/>
</dbReference>
<dbReference type="Pfam" id="PF04480">
    <property type="entry name" value="DUF559"/>
    <property type="match status" value="1"/>
</dbReference>
<sequence length="125" mass="14421">MDQHPFAKTLRQTMTDAEQLLWRHLRARRLNGQKFRRQQPIGPYIVDCVHFGARLIVEADGGQHNGSDRDSVRDAWLEQQGFKVMRFWNNDILRNPEGVLSSILEAPEQPAPPLPRPLSREGRGE</sequence>
<dbReference type="PANTHER" id="PTHR38590:SF1">
    <property type="entry name" value="BLL0828 PROTEIN"/>
    <property type="match status" value="1"/>
</dbReference>
<keyword evidence="4" id="KW-1185">Reference proteome</keyword>
<dbReference type="Gene3D" id="3.40.960.10">
    <property type="entry name" value="VSR Endonuclease"/>
    <property type="match status" value="1"/>
</dbReference>
<dbReference type="PATRIC" id="fig|768671.3.peg.593"/>
<dbReference type="PANTHER" id="PTHR38590">
    <property type="entry name" value="BLL0828 PROTEIN"/>
    <property type="match status" value="1"/>
</dbReference>
<reference evidence="3 4" key="1">
    <citation type="submission" date="2011-06" db="EMBL/GenBank/DDBJ databases">
        <title>The draft genome of Thiocapsa marina 5811.</title>
        <authorList>
            <consortium name="US DOE Joint Genome Institute (JGI-PGF)"/>
            <person name="Lucas S."/>
            <person name="Han J."/>
            <person name="Cheng J.-F."/>
            <person name="Goodwin L."/>
            <person name="Pitluck S."/>
            <person name="Peters L."/>
            <person name="Land M.L."/>
            <person name="Hauser L."/>
            <person name="Vogl K."/>
            <person name="Liu Z."/>
            <person name="Imhoff J."/>
            <person name="Thiel V."/>
            <person name="Frigaard N.-U."/>
            <person name="Bryant D."/>
            <person name="Woyke T.J."/>
        </authorList>
    </citation>
    <scope>NUCLEOTIDE SEQUENCE [LARGE SCALE GENOMIC DNA]</scope>
    <source>
        <strain evidence="3 4">5811</strain>
    </source>
</reference>
<protein>
    <recommendedName>
        <fullName evidence="2">DUF559 domain-containing protein</fullName>
    </recommendedName>
</protein>
<dbReference type="InterPro" id="IPR007569">
    <property type="entry name" value="DUF559"/>
</dbReference>
<dbReference type="STRING" id="768671.ThimaDRAFT_0544"/>
<evidence type="ECO:0000256" key="1">
    <source>
        <dbReference type="SAM" id="MobiDB-lite"/>
    </source>
</evidence>
<feature type="region of interest" description="Disordered" evidence="1">
    <location>
        <begin position="104"/>
        <end position="125"/>
    </location>
</feature>
<organism evidence="3 4">
    <name type="scientific">Thiocapsa marina 5811</name>
    <dbReference type="NCBI Taxonomy" id="768671"/>
    <lineage>
        <taxon>Bacteria</taxon>
        <taxon>Pseudomonadati</taxon>
        <taxon>Pseudomonadota</taxon>
        <taxon>Gammaproteobacteria</taxon>
        <taxon>Chromatiales</taxon>
        <taxon>Chromatiaceae</taxon>
        <taxon>Thiocapsa</taxon>
    </lineage>
</organism>
<dbReference type="InterPro" id="IPR011335">
    <property type="entry name" value="Restrct_endonuc-II-like"/>
</dbReference>
<evidence type="ECO:0000313" key="4">
    <source>
        <dbReference type="Proteomes" id="UP000005459"/>
    </source>
</evidence>
<dbReference type="CDD" id="cd01038">
    <property type="entry name" value="Endonuclease_DUF559"/>
    <property type="match status" value="1"/>
</dbReference>
<evidence type="ECO:0000313" key="3">
    <source>
        <dbReference type="EMBL" id="EGV19869.1"/>
    </source>
</evidence>
<dbReference type="RefSeq" id="WP_007191422.1">
    <property type="nucleotide sequence ID" value="NZ_AFWV01000002.1"/>
</dbReference>
<proteinExistence type="predicted"/>
<dbReference type="InterPro" id="IPR047216">
    <property type="entry name" value="Endonuclease_DUF559_bact"/>
</dbReference>
<gene>
    <name evidence="3" type="ORF">ThimaDRAFT_0544</name>
</gene>
<dbReference type="EMBL" id="AFWV01000002">
    <property type="protein sequence ID" value="EGV19869.1"/>
    <property type="molecule type" value="Genomic_DNA"/>
</dbReference>
<name>F9U6J3_9GAMM</name>
<dbReference type="OrthoDB" id="9798754at2"/>
<accession>F9U6J3</accession>
<dbReference type="AlphaFoldDB" id="F9U6J3"/>
<dbReference type="SUPFAM" id="SSF52980">
    <property type="entry name" value="Restriction endonuclease-like"/>
    <property type="match status" value="1"/>
</dbReference>
<evidence type="ECO:0000259" key="2">
    <source>
        <dbReference type="Pfam" id="PF04480"/>
    </source>
</evidence>